<keyword evidence="1" id="KW-0472">Membrane</keyword>
<proteinExistence type="predicted"/>
<organism evidence="2 3">
    <name type="scientific">Hankyongella ginsenosidimutans</name>
    <dbReference type="NCBI Taxonomy" id="1763828"/>
    <lineage>
        <taxon>Bacteria</taxon>
        <taxon>Pseudomonadati</taxon>
        <taxon>Pseudomonadota</taxon>
        <taxon>Alphaproteobacteria</taxon>
        <taxon>Sphingomonadales</taxon>
        <taxon>Sphingomonadaceae</taxon>
        <taxon>Hankyongella</taxon>
    </lineage>
</organism>
<gene>
    <name evidence="2" type="ORF">E6W36_03995</name>
</gene>
<evidence type="ECO:0000313" key="2">
    <source>
        <dbReference type="EMBL" id="QCI79044.1"/>
    </source>
</evidence>
<reference evidence="3" key="1">
    <citation type="submission" date="2019-04" db="EMBL/GenBank/DDBJ databases">
        <title>Complete genome sequence of Sphingomonas sp. W1-2-3.</title>
        <authorList>
            <person name="Im W.T."/>
        </authorList>
    </citation>
    <scope>NUCLEOTIDE SEQUENCE [LARGE SCALE GENOMIC DNA]</scope>
    <source>
        <strain evidence="3">W1-2-3</strain>
    </source>
</reference>
<dbReference type="AlphaFoldDB" id="A0A4D7C019"/>
<keyword evidence="1" id="KW-0812">Transmembrane</keyword>
<dbReference type="Proteomes" id="UP000298714">
    <property type="component" value="Chromosome"/>
</dbReference>
<feature type="transmembrane region" description="Helical" evidence="1">
    <location>
        <begin position="59"/>
        <end position="79"/>
    </location>
</feature>
<dbReference type="EMBL" id="CP039704">
    <property type="protein sequence ID" value="QCI79044.1"/>
    <property type="molecule type" value="Genomic_DNA"/>
</dbReference>
<dbReference type="RefSeq" id="WP_222873856.1">
    <property type="nucleotide sequence ID" value="NZ_CP039704.1"/>
</dbReference>
<accession>A0A4D7C019</accession>
<protein>
    <submittedName>
        <fullName evidence="2">Uncharacterized protein</fullName>
    </submittedName>
</protein>
<name>A0A4D7C019_9SPHN</name>
<keyword evidence="1" id="KW-1133">Transmembrane helix</keyword>
<evidence type="ECO:0000313" key="3">
    <source>
        <dbReference type="Proteomes" id="UP000298714"/>
    </source>
</evidence>
<keyword evidence="3" id="KW-1185">Reference proteome</keyword>
<evidence type="ECO:0000256" key="1">
    <source>
        <dbReference type="SAM" id="Phobius"/>
    </source>
</evidence>
<sequence>MRLRRWIGFARDAAATPAGKHIAALARLGVVALVIAFLVLRLNAVGWRETLNALPESPWFYILFLGFYFSLPLFETAIYRRLWGCHGARCRCSYASACSTRRSSNIPATPICSAGRATGSAARIPRSCTR</sequence>
<dbReference type="KEGG" id="hgn:E6W36_03995"/>
<feature type="transmembrane region" description="Helical" evidence="1">
    <location>
        <begin position="21"/>
        <end position="39"/>
    </location>
</feature>